<dbReference type="PANTHER" id="PTHR47396">
    <property type="entry name" value="TYPE I RESTRICTION ENZYME ECOKI R PROTEIN"/>
    <property type="match status" value="1"/>
</dbReference>
<evidence type="ECO:0000313" key="2">
    <source>
        <dbReference type="EMBL" id="KYL32751.1"/>
    </source>
</evidence>
<gene>
    <name evidence="2" type="ORF">A2I96_17185</name>
</gene>
<dbReference type="InterPro" id="IPR027417">
    <property type="entry name" value="P-loop_NTPase"/>
</dbReference>
<evidence type="ECO:0000259" key="1">
    <source>
        <dbReference type="PROSITE" id="PS51192"/>
    </source>
</evidence>
<dbReference type="PANTHER" id="PTHR47396:SF1">
    <property type="entry name" value="ATP-DEPENDENT HELICASE IRC3-RELATED"/>
    <property type="match status" value="1"/>
</dbReference>
<dbReference type="PROSITE" id="PS51192">
    <property type="entry name" value="HELICASE_ATP_BIND_1"/>
    <property type="match status" value="1"/>
</dbReference>
<accession>A0ABD4EK80</accession>
<proteinExistence type="predicted"/>
<dbReference type="Proteomes" id="UP000075763">
    <property type="component" value="Unassembled WGS sequence"/>
</dbReference>
<name>A0ABD4EK80_9GAMM</name>
<dbReference type="CDD" id="cd17926">
    <property type="entry name" value="DEXHc_RE"/>
    <property type="match status" value="1"/>
</dbReference>
<dbReference type="InterPro" id="IPR014001">
    <property type="entry name" value="Helicase_ATP-bd"/>
</dbReference>
<reference evidence="2 3" key="1">
    <citation type="submission" date="2016-03" db="EMBL/GenBank/DDBJ databases">
        <authorList>
            <person name="Zhang H."/>
            <person name="Liu R."/>
            <person name="Wang M."/>
            <person name="Wang H."/>
            <person name="Wang L."/>
            <person name="Song L."/>
        </authorList>
    </citation>
    <scope>NUCLEOTIDE SEQUENCE [LARGE SCALE GENOMIC DNA]</scope>
    <source>
        <strain evidence="2 3">DSM 16099</strain>
    </source>
</reference>
<dbReference type="SUPFAM" id="SSF52540">
    <property type="entry name" value="P-loop containing nucleoside triphosphate hydrolases"/>
    <property type="match status" value="1"/>
</dbReference>
<sequence length="374" mass="41911">MPEIQKVSLKIPTVWNCDVKVDGNKVERLLYPEINTEIHLANTGNAGVLLATSNADTYLERFLVVKSNKCDIEAYPELPVLKVKKSADFNFISSETQLSWVRSPAYFFQEVTPVDIAKSWINKFSFKEEDRELKVHGLRTPQLGALHAISAEFSKSNIEPSTIVLPTGTGKTETMLSTAIYHRCRKILVLVPSNSLRDQIGEKFKTLGCLKELGVIEKDTLYPAVTKIKQGIKSSDEAKKILDNSNIIIATPQILNSKFSKAGVLDALCEGCDYLFVDEAHHISAKKWNEIKEKFIGKRVLQFTATPFRNDTESLGAKIIYNYTMGEAQRAGYFTSVQLEPVEEYFQEQMDESIAEKALALLEKDIGDGFDVSV</sequence>
<dbReference type="Gene3D" id="3.40.50.300">
    <property type="entry name" value="P-loop containing nucleotide triphosphate hydrolases"/>
    <property type="match status" value="1"/>
</dbReference>
<dbReference type="Pfam" id="PF04851">
    <property type="entry name" value="ResIII"/>
    <property type="match status" value="1"/>
</dbReference>
<dbReference type="InterPro" id="IPR050742">
    <property type="entry name" value="Helicase_Restrict-Modif_Enz"/>
</dbReference>
<dbReference type="InterPro" id="IPR006935">
    <property type="entry name" value="Helicase/UvrB_N"/>
</dbReference>
<dbReference type="SMART" id="SM00487">
    <property type="entry name" value="DEXDc"/>
    <property type="match status" value="1"/>
</dbReference>
<evidence type="ECO:0000313" key="3">
    <source>
        <dbReference type="Proteomes" id="UP000075763"/>
    </source>
</evidence>
<dbReference type="AlphaFoldDB" id="A0ABD4EK80"/>
<comment type="caution">
    <text evidence="2">The sequence shown here is derived from an EMBL/GenBank/DDBJ whole genome shotgun (WGS) entry which is preliminary data.</text>
</comment>
<organism evidence="2 3">
    <name type="scientific">Pseudoalteromonas tetraodonis</name>
    <dbReference type="NCBI Taxonomy" id="43659"/>
    <lineage>
        <taxon>Bacteria</taxon>
        <taxon>Pseudomonadati</taxon>
        <taxon>Pseudomonadota</taxon>
        <taxon>Gammaproteobacteria</taxon>
        <taxon>Alteromonadales</taxon>
        <taxon>Pseudoalteromonadaceae</taxon>
        <taxon>Pseudoalteromonas</taxon>
    </lineage>
</organism>
<feature type="domain" description="Helicase ATP-binding" evidence="1">
    <location>
        <begin position="152"/>
        <end position="325"/>
    </location>
</feature>
<protein>
    <recommendedName>
        <fullName evidence="1">Helicase ATP-binding domain-containing protein</fullName>
    </recommendedName>
</protein>
<dbReference type="EMBL" id="LVCN01000043">
    <property type="protein sequence ID" value="KYL32751.1"/>
    <property type="molecule type" value="Genomic_DNA"/>
</dbReference>